<keyword evidence="4" id="KW-1185">Reference proteome</keyword>
<evidence type="ECO:0000256" key="1">
    <source>
        <dbReference type="SAM" id="MobiDB-lite"/>
    </source>
</evidence>
<reference evidence="3" key="1">
    <citation type="submission" date="2021-01" db="EMBL/GenBank/DDBJ databases">
        <title>Microvirga sp.</title>
        <authorList>
            <person name="Kim M.K."/>
        </authorList>
    </citation>
    <scope>NUCLEOTIDE SEQUENCE</scope>
    <source>
        <strain evidence="3">5420S-16</strain>
    </source>
</reference>
<dbReference type="EMBL" id="JAEQMY010000010">
    <property type="protein sequence ID" value="MBL0404164.1"/>
    <property type="molecule type" value="Genomic_DNA"/>
</dbReference>
<proteinExistence type="predicted"/>
<name>A0A936ZCC9_9HYPH</name>
<comment type="caution">
    <text evidence="3">The sequence shown here is derived from an EMBL/GenBank/DDBJ whole genome shotgun (WGS) entry which is preliminary data.</text>
</comment>
<protein>
    <submittedName>
        <fullName evidence="3">Uncharacterized protein</fullName>
    </submittedName>
</protein>
<evidence type="ECO:0000313" key="3">
    <source>
        <dbReference type="EMBL" id="MBL0404164.1"/>
    </source>
</evidence>
<keyword evidence="2" id="KW-0472">Membrane</keyword>
<dbReference type="RefSeq" id="WP_202058551.1">
    <property type="nucleotide sequence ID" value="NZ_JAEQMY010000010.1"/>
</dbReference>
<feature type="region of interest" description="Disordered" evidence="1">
    <location>
        <begin position="14"/>
        <end position="41"/>
    </location>
</feature>
<organism evidence="3 4">
    <name type="scientific">Microvirga aerilata</name>
    <dbReference type="NCBI Taxonomy" id="670292"/>
    <lineage>
        <taxon>Bacteria</taxon>
        <taxon>Pseudomonadati</taxon>
        <taxon>Pseudomonadota</taxon>
        <taxon>Alphaproteobacteria</taxon>
        <taxon>Hyphomicrobiales</taxon>
        <taxon>Methylobacteriaceae</taxon>
        <taxon>Microvirga</taxon>
    </lineage>
</organism>
<accession>A0A936ZCC9</accession>
<dbReference type="AlphaFoldDB" id="A0A936ZCC9"/>
<evidence type="ECO:0000313" key="4">
    <source>
        <dbReference type="Proteomes" id="UP000605848"/>
    </source>
</evidence>
<gene>
    <name evidence="3" type="ORF">JKG68_09320</name>
</gene>
<keyword evidence="2" id="KW-1133">Transmembrane helix</keyword>
<evidence type="ECO:0000256" key="2">
    <source>
        <dbReference type="SAM" id="Phobius"/>
    </source>
</evidence>
<dbReference type="Proteomes" id="UP000605848">
    <property type="component" value="Unassembled WGS sequence"/>
</dbReference>
<keyword evidence="2" id="KW-0812">Transmembrane</keyword>
<feature type="transmembrane region" description="Helical" evidence="2">
    <location>
        <begin position="48"/>
        <end position="70"/>
    </location>
</feature>
<sequence length="76" mass="7909">MPIPAPATRIADESPVLRVQGTGQPMSPGEGAAGTQAVPPGTERAEGAFGVFGMMISGLIIIFALVLLFLRFRNRG</sequence>